<protein>
    <recommendedName>
        <fullName evidence="1">VOC domain-containing protein</fullName>
    </recommendedName>
</protein>
<dbReference type="EMBL" id="QJSP01000001">
    <property type="protein sequence ID" value="PYE20798.1"/>
    <property type="molecule type" value="Genomic_DNA"/>
</dbReference>
<evidence type="ECO:0000313" key="2">
    <source>
        <dbReference type="EMBL" id="PYE20798.1"/>
    </source>
</evidence>
<reference evidence="2 3" key="1">
    <citation type="submission" date="2018-06" db="EMBL/GenBank/DDBJ databases">
        <title>Genomic Encyclopedia of Type Strains, Phase IV (KMG-IV): sequencing the most valuable type-strain genomes for metagenomic binning, comparative biology and taxonomic classification.</title>
        <authorList>
            <person name="Goeker M."/>
        </authorList>
    </citation>
    <scope>NUCLEOTIDE SEQUENCE [LARGE SCALE GENOMIC DNA]</scope>
    <source>
        <strain evidence="2 3">DSM 45521</strain>
    </source>
</reference>
<sequence>MTDQAKTALGSSVLEVACDDPEVSEVAYRLLLESDLQVRNGSVELARTTGPHRAFFAVEDHVATTKLLRRRGLELDEVTPTRTACVGVPSVGVVAMSEFPRRPVVGDIESIDHLVFNAVNRDAAVALFAGSLGLDFRLEQRIHDGIHQLFFRSTEVVVEVVIGAPDSDPDAPATLWGIAWRSRDIAATHRRLSDGGMALSEIRIGRKPGTSVFTIREPAFCLPTLVLG</sequence>
<evidence type="ECO:0000259" key="1">
    <source>
        <dbReference type="PROSITE" id="PS51819"/>
    </source>
</evidence>
<proteinExistence type="predicted"/>
<dbReference type="Gene3D" id="3.10.180.10">
    <property type="entry name" value="2,3-Dihydroxybiphenyl 1,2-Dioxygenase, domain 1"/>
    <property type="match status" value="1"/>
</dbReference>
<dbReference type="InterPro" id="IPR029068">
    <property type="entry name" value="Glyas_Bleomycin-R_OHBP_Dase"/>
</dbReference>
<gene>
    <name evidence="2" type="ORF">DFR67_101189</name>
</gene>
<dbReference type="Pfam" id="PF13669">
    <property type="entry name" value="Glyoxalase_4"/>
    <property type="match status" value="1"/>
</dbReference>
<name>A0A318RPI7_WILLI</name>
<dbReference type="SUPFAM" id="SSF54593">
    <property type="entry name" value="Glyoxalase/Bleomycin resistance protein/Dihydroxybiphenyl dioxygenase"/>
    <property type="match status" value="1"/>
</dbReference>
<dbReference type="InterPro" id="IPR037523">
    <property type="entry name" value="VOC_core"/>
</dbReference>
<comment type="caution">
    <text evidence="2">The sequence shown here is derived from an EMBL/GenBank/DDBJ whole genome shotgun (WGS) entry which is preliminary data.</text>
</comment>
<dbReference type="OrthoDB" id="4373689at2"/>
<feature type="domain" description="VOC" evidence="1">
    <location>
        <begin position="110"/>
        <end position="228"/>
    </location>
</feature>
<accession>A0A318RPI7</accession>
<dbReference type="Proteomes" id="UP000247591">
    <property type="component" value="Unassembled WGS sequence"/>
</dbReference>
<organism evidence="2 3">
    <name type="scientific">Williamsia limnetica</name>
    <dbReference type="NCBI Taxonomy" id="882452"/>
    <lineage>
        <taxon>Bacteria</taxon>
        <taxon>Bacillati</taxon>
        <taxon>Actinomycetota</taxon>
        <taxon>Actinomycetes</taxon>
        <taxon>Mycobacteriales</taxon>
        <taxon>Nocardiaceae</taxon>
        <taxon>Williamsia</taxon>
    </lineage>
</organism>
<dbReference type="RefSeq" id="WP_110467551.1">
    <property type="nucleotide sequence ID" value="NZ_QJSP01000001.1"/>
</dbReference>
<dbReference type="AlphaFoldDB" id="A0A318RPI7"/>
<evidence type="ECO:0000313" key="3">
    <source>
        <dbReference type="Proteomes" id="UP000247591"/>
    </source>
</evidence>
<keyword evidence="3" id="KW-1185">Reference proteome</keyword>
<dbReference type="PROSITE" id="PS51819">
    <property type="entry name" value="VOC"/>
    <property type="match status" value="1"/>
</dbReference>